<dbReference type="EMBL" id="CAXKWB010011733">
    <property type="protein sequence ID" value="CAL4102229.1"/>
    <property type="molecule type" value="Genomic_DNA"/>
</dbReference>
<protein>
    <recommendedName>
        <fullName evidence="3">Kazal-like domain-containing protein</fullName>
    </recommendedName>
</protein>
<evidence type="ECO:0000256" key="2">
    <source>
        <dbReference type="SAM" id="SignalP"/>
    </source>
</evidence>
<accession>A0AAV2QXC7</accession>
<keyword evidence="5" id="KW-1185">Reference proteome</keyword>
<dbReference type="Proteomes" id="UP001497623">
    <property type="component" value="Unassembled WGS sequence"/>
</dbReference>
<dbReference type="AlphaFoldDB" id="A0AAV2QXC7"/>
<keyword evidence="2" id="KW-0732">Signal</keyword>
<dbReference type="SMART" id="SM00280">
    <property type="entry name" value="KAZAL"/>
    <property type="match status" value="2"/>
</dbReference>
<proteinExistence type="predicted"/>
<dbReference type="InterPro" id="IPR036058">
    <property type="entry name" value="Kazal_dom_sf"/>
</dbReference>
<feature type="chain" id="PRO_5043954498" description="Kazal-like domain-containing protein" evidence="2">
    <location>
        <begin position="18"/>
        <end position="104"/>
    </location>
</feature>
<dbReference type="InterPro" id="IPR002350">
    <property type="entry name" value="Kazal_dom"/>
</dbReference>
<dbReference type="Pfam" id="PF07648">
    <property type="entry name" value="Kazal_2"/>
    <property type="match status" value="2"/>
</dbReference>
<reference evidence="4 5" key="1">
    <citation type="submission" date="2024-05" db="EMBL/GenBank/DDBJ databases">
        <authorList>
            <person name="Wallberg A."/>
        </authorList>
    </citation>
    <scope>NUCLEOTIDE SEQUENCE [LARGE SCALE GENOMIC DNA]</scope>
</reference>
<evidence type="ECO:0000256" key="1">
    <source>
        <dbReference type="ARBA" id="ARBA00023157"/>
    </source>
</evidence>
<comment type="caution">
    <text evidence="4">The sequence shown here is derived from an EMBL/GenBank/DDBJ whole genome shotgun (WGS) entry which is preliminary data.</text>
</comment>
<keyword evidence="1" id="KW-1015">Disulfide bond</keyword>
<dbReference type="PANTHER" id="PTHR10913:SF79">
    <property type="entry name" value="GH09510P"/>
    <property type="match status" value="1"/>
</dbReference>
<dbReference type="Gene3D" id="3.30.60.30">
    <property type="match status" value="2"/>
</dbReference>
<dbReference type="GO" id="GO:0030154">
    <property type="term" value="P:cell differentiation"/>
    <property type="evidence" value="ECO:0007669"/>
    <property type="project" value="TreeGrafter"/>
</dbReference>
<dbReference type="InterPro" id="IPR050653">
    <property type="entry name" value="Prot_Inhib_GrowthFact_Antg"/>
</dbReference>
<feature type="signal peptide" evidence="2">
    <location>
        <begin position="1"/>
        <end position="17"/>
    </location>
</feature>
<name>A0AAV2QXC7_MEGNR</name>
<dbReference type="PANTHER" id="PTHR10913">
    <property type="entry name" value="FOLLISTATIN-RELATED"/>
    <property type="match status" value="1"/>
</dbReference>
<evidence type="ECO:0000313" key="4">
    <source>
        <dbReference type="EMBL" id="CAL4102229.1"/>
    </source>
</evidence>
<organism evidence="4 5">
    <name type="scientific">Meganyctiphanes norvegica</name>
    <name type="common">Northern krill</name>
    <name type="synonym">Thysanopoda norvegica</name>
    <dbReference type="NCBI Taxonomy" id="48144"/>
    <lineage>
        <taxon>Eukaryota</taxon>
        <taxon>Metazoa</taxon>
        <taxon>Ecdysozoa</taxon>
        <taxon>Arthropoda</taxon>
        <taxon>Crustacea</taxon>
        <taxon>Multicrustacea</taxon>
        <taxon>Malacostraca</taxon>
        <taxon>Eumalacostraca</taxon>
        <taxon>Eucarida</taxon>
        <taxon>Euphausiacea</taxon>
        <taxon>Euphausiidae</taxon>
        <taxon>Meganyctiphanes</taxon>
    </lineage>
</organism>
<dbReference type="GO" id="GO:0005576">
    <property type="term" value="C:extracellular region"/>
    <property type="evidence" value="ECO:0007669"/>
    <property type="project" value="TreeGrafter"/>
</dbReference>
<gene>
    <name evidence="4" type="ORF">MNOR_LOCUS17234</name>
</gene>
<feature type="non-terminal residue" evidence="4">
    <location>
        <position position="104"/>
    </location>
</feature>
<dbReference type="SUPFAM" id="SSF100895">
    <property type="entry name" value="Kazal-type serine protease inhibitors"/>
    <property type="match status" value="2"/>
</dbReference>
<feature type="domain" description="Kazal-like" evidence="3">
    <location>
        <begin position="17"/>
        <end position="66"/>
    </location>
</feature>
<evidence type="ECO:0000313" key="5">
    <source>
        <dbReference type="Proteomes" id="UP001497623"/>
    </source>
</evidence>
<sequence>MKGLLILLPALIGVVGGRGTRGCGQVCPKEIDPVCGSDDYIYSSLCDMKRLNCGKDVLAVRDSQCLRSSRSDCNHKCSQVYDPVCAADGRTYLNKCIFRVEQCR</sequence>
<evidence type="ECO:0000259" key="3">
    <source>
        <dbReference type="PROSITE" id="PS51465"/>
    </source>
</evidence>
<dbReference type="CDD" id="cd00104">
    <property type="entry name" value="KAZAL_FS"/>
    <property type="match status" value="2"/>
</dbReference>
<feature type="domain" description="Kazal-like" evidence="3">
    <location>
        <begin position="67"/>
        <end position="104"/>
    </location>
</feature>
<dbReference type="PROSITE" id="PS51465">
    <property type="entry name" value="KAZAL_2"/>
    <property type="match status" value="2"/>
</dbReference>